<sequence>MNIVISPDKFGDNVTAVQAAEAMKRGVLREVPEASITLTPMADGSLGTSEALLYKEEAEKKYIKVLDPHLRPIEVPYWINKKNVVYIDSESVLGLHFLEKNERNLLATSSYGLGELLAAASKEASHIVLSLGTSASADMGLGMLEALGARFHGENGQLLQQTGTKDLSGLSHADVSGVTLPPMTILCKASLPLTGPQGALSTFGLQAGESDGVIEFLESAVNRAATLFNKGTDKKDQPGAGAAGGLGFAFLSLNYSLHHASSFVAEKLLQKHLNNADCIFTGEGQVDHLEHTSRVVPLIRKLAEKADIPYYVVKTFTNNTTVEAKEETLSFEFPDEVSPEEITYRDTLQKIEDAVAEITLKFHKKPYQ</sequence>
<keyword evidence="6" id="KW-1185">Reference proteome</keyword>
<evidence type="ECO:0000256" key="1">
    <source>
        <dbReference type="ARBA" id="ARBA00006284"/>
    </source>
</evidence>
<dbReference type="GO" id="GO:0008887">
    <property type="term" value="F:glycerate kinase activity"/>
    <property type="evidence" value="ECO:0007669"/>
    <property type="project" value="UniProtKB-UniRule"/>
</dbReference>
<evidence type="ECO:0000313" key="5">
    <source>
        <dbReference type="EMBL" id="SDO38792.1"/>
    </source>
</evidence>
<evidence type="ECO:0000256" key="4">
    <source>
        <dbReference type="PIRNR" id="PIRNR006078"/>
    </source>
</evidence>
<dbReference type="EMBL" id="FNIL01000012">
    <property type="protein sequence ID" value="SDO38792.1"/>
    <property type="molecule type" value="Genomic_DNA"/>
</dbReference>
<dbReference type="OrthoDB" id="9774290at2"/>
<proteinExistence type="inferred from homology"/>
<dbReference type="SUPFAM" id="SSF110738">
    <property type="entry name" value="Glycerate kinase I"/>
    <property type="match status" value="1"/>
</dbReference>
<dbReference type="AlphaFoldDB" id="A0A1H0J5B2"/>
<dbReference type="PIRSF" id="PIRSF006078">
    <property type="entry name" value="GlxK"/>
    <property type="match status" value="1"/>
</dbReference>
<keyword evidence="3 4" id="KW-0418">Kinase</keyword>
<name>A0A1H0J5B2_9BACI</name>
<gene>
    <name evidence="5" type="ORF">SAMN04488053_11274</name>
</gene>
<evidence type="ECO:0000256" key="2">
    <source>
        <dbReference type="ARBA" id="ARBA00022679"/>
    </source>
</evidence>
<reference evidence="6" key="1">
    <citation type="submission" date="2016-10" db="EMBL/GenBank/DDBJ databases">
        <authorList>
            <person name="Varghese N."/>
            <person name="Submissions S."/>
        </authorList>
    </citation>
    <scope>NUCLEOTIDE SEQUENCE [LARGE SCALE GENOMIC DNA]</scope>
    <source>
        <strain evidence="6">CGMCC 1.10369</strain>
    </source>
</reference>
<dbReference type="GO" id="GO:0031388">
    <property type="term" value="P:organic acid phosphorylation"/>
    <property type="evidence" value="ECO:0007669"/>
    <property type="project" value="UniProtKB-UniRule"/>
</dbReference>
<dbReference type="InterPro" id="IPR036129">
    <property type="entry name" value="Glycerate_kinase_sf"/>
</dbReference>
<dbReference type="Gene3D" id="3.90.1510.10">
    <property type="entry name" value="Glycerate kinase, domain 2"/>
    <property type="match status" value="1"/>
</dbReference>
<dbReference type="Pfam" id="PF02595">
    <property type="entry name" value="Gly_kinase"/>
    <property type="match status" value="1"/>
</dbReference>
<evidence type="ECO:0000313" key="6">
    <source>
        <dbReference type="Proteomes" id="UP000198778"/>
    </source>
</evidence>
<dbReference type="PANTHER" id="PTHR21599:SF0">
    <property type="entry name" value="GLYCERATE KINASE"/>
    <property type="match status" value="1"/>
</dbReference>
<dbReference type="STRING" id="745820.SAMN04488053_11274"/>
<dbReference type="RefSeq" id="WP_090843799.1">
    <property type="nucleotide sequence ID" value="NZ_FNIL01000012.1"/>
</dbReference>
<organism evidence="5 6">
    <name type="scientific">Alkalicoccus daliensis</name>
    <dbReference type="NCBI Taxonomy" id="745820"/>
    <lineage>
        <taxon>Bacteria</taxon>
        <taxon>Bacillati</taxon>
        <taxon>Bacillota</taxon>
        <taxon>Bacilli</taxon>
        <taxon>Bacillales</taxon>
        <taxon>Bacillaceae</taxon>
        <taxon>Alkalicoccus</taxon>
    </lineage>
</organism>
<dbReference type="InterPro" id="IPR004381">
    <property type="entry name" value="Glycerate_kinase"/>
</dbReference>
<dbReference type="InterPro" id="IPR018193">
    <property type="entry name" value="Glyc_kinase_flavodox-like_fold"/>
</dbReference>
<dbReference type="InterPro" id="IPR018197">
    <property type="entry name" value="Glycerate_kinase_RE-like"/>
</dbReference>
<dbReference type="PANTHER" id="PTHR21599">
    <property type="entry name" value="GLYCERATE KINASE"/>
    <property type="match status" value="1"/>
</dbReference>
<dbReference type="Proteomes" id="UP000198778">
    <property type="component" value="Unassembled WGS sequence"/>
</dbReference>
<accession>A0A1H0J5B2</accession>
<comment type="similarity">
    <text evidence="1 4">Belongs to the glycerate kinase type-1 family.</text>
</comment>
<keyword evidence="2 4" id="KW-0808">Transferase</keyword>
<dbReference type="NCBIfam" id="TIGR00045">
    <property type="entry name" value="glycerate kinase"/>
    <property type="match status" value="1"/>
</dbReference>
<evidence type="ECO:0000256" key="3">
    <source>
        <dbReference type="ARBA" id="ARBA00022777"/>
    </source>
</evidence>
<protein>
    <submittedName>
        <fullName evidence="5">Glycerate kinase</fullName>
    </submittedName>
</protein>
<dbReference type="Gene3D" id="3.40.50.10350">
    <property type="entry name" value="Glycerate kinase, domain 1"/>
    <property type="match status" value="1"/>
</dbReference>